<proteinExistence type="predicted"/>
<comment type="caution">
    <text evidence="2">The sequence shown here is derived from an EMBL/GenBank/DDBJ whole genome shotgun (WGS) entry which is preliminary data.</text>
</comment>
<organism evidence="2 3">
    <name type="scientific">Angustibacter aerolatus</name>
    <dbReference type="NCBI Taxonomy" id="1162965"/>
    <lineage>
        <taxon>Bacteria</taxon>
        <taxon>Bacillati</taxon>
        <taxon>Actinomycetota</taxon>
        <taxon>Actinomycetes</taxon>
        <taxon>Kineosporiales</taxon>
        <taxon>Kineosporiaceae</taxon>
    </lineage>
</organism>
<evidence type="ECO:0000313" key="3">
    <source>
        <dbReference type="Proteomes" id="UP001157017"/>
    </source>
</evidence>
<protein>
    <recommendedName>
        <fullName evidence="4">AP2/ERF domain-containing protein</fullName>
    </recommendedName>
</protein>
<sequence>MVTPGATTAAAAAIACAATRPATRIRSMISAGFTSGPVYGAGAGRSTYSGRGIDAGTGRRGDCVPGRIAVRLRDMRGSLGCLLMGAFYFNTSTGQVEELEKKSQSKDLLGPYPTREAAADALRSARERTESLGRRGARVARGRPAVLTAPAGVLGAARG</sequence>
<gene>
    <name evidence="2" type="ORF">GCM10025868_42020</name>
</gene>
<dbReference type="Proteomes" id="UP001157017">
    <property type="component" value="Unassembled WGS sequence"/>
</dbReference>
<evidence type="ECO:0008006" key="4">
    <source>
        <dbReference type="Google" id="ProtNLM"/>
    </source>
</evidence>
<reference evidence="3" key="1">
    <citation type="journal article" date="2019" name="Int. J. Syst. Evol. Microbiol.">
        <title>The Global Catalogue of Microorganisms (GCM) 10K type strain sequencing project: providing services to taxonomists for standard genome sequencing and annotation.</title>
        <authorList>
            <consortium name="The Broad Institute Genomics Platform"/>
            <consortium name="The Broad Institute Genome Sequencing Center for Infectious Disease"/>
            <person name="Wu L."/>
            <person name="Ma J."/>
        </authorList>
    </citation>
    <scope>NUCLEOTIDE SEQUENCE [LARGE SCALE GENOMIC DNA]</scope>
    <source>
        <strain evidence="3">NBRC 108730</strain>
    </source>
</reference>
<name>A0ABQ6JQ32_9ACTN</name>
<feature type="compositionally biased region" description="Basic and acidic residues" evidence="1">
    <location>
        <begin position="123"/>
        <end position="133"/>
    </location>
</feature>
<accession>A0ABQ6JQ32</accession>
<dbReference type="EMBL" id="BSUZ01000001">
    <property type="protein sequence ID" value="GMA88952.1"/>
    <property type="molecule type" value="Genomic_DNA"/>
</dbReference>
<evidence type="ECO:0000313" key="2">
    <source>
        <dbReference type="EMBL" id="GMA88952.1"/>
    </source>
</evidence>
<feature type="region of interest" description="Disordered" evidence="1">
    <location>
        <begin position="100"/>
        <end position="139"/>
    </location>
</feature>
<keyword evidence="3" id="KW-1185">Reference proteome</keyword>
<evidence type="ECO:0000256" key="1">
    <source>
        <dbReference type="SAM" id="MobiDB-lite"/>
    </source>
</evidence>